<dbReference type="InterPro" id="IPR028976">
    <property type="entry name" value="CheC-like_sf"/>
</dbReference>
<dbReference type="Pfam" id="PF01052">
    <property type="entry name" value="FliMN_C"/>
    <property type="match status" value="1"/>
</dbReference>
<dbReference type="GO" id="GO:0050918">
    <property type="term" value="P:positive chemotaxis"/>
    <property type="evidence" value="ECO:0007669"/>
    <property type="project" value="TreeGrafter"/>
</dbReference>
<evidence type="ECO:0000256" key="10">
    <source>
        <dbReference type="NCBIfam" id="TIGR01397"/>
    </source>
</evidence>
<dbReference type="GO" id="GO:0009425">
    <property type="term" value="C:bacterial-type flagellum basal body"/>
    <property type="evidence" value="ECO:0007669"/>
    <property type="project" value="UniProtKB-SubCell"/>
</dbReference>
<reference evidence="12 13" key="1">
    <citation type="journal article" date="2016" name="Nat. Commun.">
        <title>Thousands of microbial genomes shed light on interconnected biogeochemical processes in an aquifer system.</title>
        <authorList>
            <person name="Anantharaman K."/>
            <person name="Brown C.T."/>
            <person name="Hug L.A."/>
            <person name="Sharon I."/>
            <person name="Castelle C.J."/>
            <person name="Probst A.J."/>
            <person name="Thomas B.C."/>
            <person name="Singh A."/>
            <person name="Wilkins M.J."/>
            <person name="Karaoz U."/>
            <person name="Brodie E.L."/>
            <person name="Williams K.H."/>
            <person name="Hubbard S.S."/>
            <person name="Banfield J.F."/>
        </authorList>
    </citation>
    <scope>NUCLEOTIDE SEQUENCE [LARGE SCALE GENOMIC DNA]</scope>
</reference>
<evidence type="ECO:0000313" key="12">
    <source>
        <dbReference type="EMBL" id="OFW33625.1"/>
    </source>
</evidence>
<sequence length="329" mass="36449">MAGTLSQDEINALLTASSSGVSLDLEEEASPAPAGSRHVRIYNFRHPDKFSKSHLSTMELIYEGFSRHLKAALFIYVRQSINFSLASVEQQSFEEYLEALPTPSSLITFTMKSLPGSAVLEISPELTFLILDRLLGGLGDQPVKIRDLTEIEHGIIRKVADRTLMAFRMAWSEIYDVEPNIESLETNPQLLQVVPPNEIVAVATLEVRIGEATGAMSICLPYLTLEPIMPKLTRQTWFSARFEQRDSENIESANVQESLNKVFLPVSIELGRARLTVKDLLALKPGDAIELDTAASNDIRVLVNGRLKFLARPGLIGKRLAVKTTTTVE</sequence>
<keyword evidence="7" id="KW-0283">Flagellar rotation</keyword>
<evidence type="ECO:0000256" key="5">
    <source>
        <dbReference type="ARBA" id="ARBA00022475"/>
    </source>
</evidence>
<evidence type="ECO:0000256" key="9">
    <source>
        <dbReference type="ARBA" id="ARBA00023143"/>
    </source>
</evidence>
<dbReference type="PIRSF" id="PIRSF002888">
    <property type="entry name" value="FliM"/>
    <property type="match status" value="1"/>
</dbReference>
<dbReference type="EMBL" id="MELI01000062">
    <property type="protein sequence ID" value="OFW33625.1"/>
    <property type="molecule type" value="Genomic_DNA"/>
</dbReference>
<dbReference type="InterPro" id="IPR001689">
    <property type="entry name" value="Flag_FliM"/>
</dbReference>
<dbReference type="AlphaFoldDB" id="A0A1F2UR91"/>
<evidence type="ECO:0000259" key="11">
    <source>
        <dbReference type="Pfam" id="PF01052"/>
    </source>
</evidence>
<dbReference type="GO" id="GO:0003774">
    <property type="term" value="F:cytoskeletal motor activity"/>
    <property type="evidence" value="ECO:0007669"/>
    <property type="project" value="InterPro"/>
</dbReference>
<evidence type="ECO:0000256" key="3">
    <source>
        <dbReference type="ARBA" id="ARBA00011049"/>
    </source>
</evidence>
<evidence type="ECO:0000256" key="6">
    <source>
        <dbReference type="ARBA" id="ARBA00022500"/>
    </source>
</evidence>
<evidence type="ECO:0000256" key="4">
    <source>
        <dbReference type="ARBA" id="ARBA00021898"/>
    </source>
</evidence>
<dbReference type="SUPFAM" id="SSF101801">
    <property type="entry name" value="Surface presentation of antigens (SPOA)"/>
    <property type="match status" value="1"/>
</dbReference>
<dbReference type="CDD" id="cd17908">
    <property type="entry name" value="FliM"/>
    <property type="match status" value="1"/>
</dbReference>
<evidence type="ECO:0000313" key="13">
    <source>
        <dbReference type="Proteomes" id="UP000178086"/>
    </source>
</evidence>
<dbReference type="PANTHER" id="PTHR30034">
    <property type="entry name" value="FLAGELLAR MOTOR SWITCH PROTEIN FLIM"/>
    <property type="match status" value="1"/>
</dbReference>
<protein>
    <recommendedName>
        <fullName evidence="4 10">Flagellar motor switch protein FliM</fullName>
    </recommendedName>
</protein>
<dbReference type="Gene3D" id="2.30.330.10">
    <property type="entry name" value="SpoA-like"/>
    <property type="match status" value="1"/>
</dbReference>
<dbReference type="Gene3D" id="3.40.1550.10">
    <property type="entry name" value="CheC-like"/>
    <property type="match status" value="1"/>
</dbReference>
<comment type="subcellular location">
    <subcellularLocation>
        <location evidence="1">Bacterial flagellum basal body</location>
    </subcellularLocation>
    <subcellularLocation>
        <location evidence="2">Cell membrane</location>
        <topology evidence="2">Peripheral membrane protein</topology>
    </subcellularLocation>
</comment>
<dbReference type="InterPro" id="IPR001543">
    <property type="entry name" value="FliN-like_C"/>
</dbReference>
<keyword evidence="12" id="KW-0282">Flagellum</keyword>
<dbReference type="InterPro" id="IPR036429">
    <property type="entry name" value="SpoA-like_sf"/>
</dbReference>
<keyword evidence="9" id="KW-0975">Bacterial flagellum</keyword>
<keyword evidence="6" id="KW-0145">Chemotaxis</keyword>
<evidence type="ECO:0000256" key="1">
    <source>
        <dbReference type="ARBA" id="ARBA00004117"/>
    </source>
</evidence>
<dbReference type="GO" id="GO:0071978">
    <property type="term" value="P:bacterial-type flagellum-dependent swarming motility"/>
    <property type="evidence" value="ECO:0007669"/>
    <property type="project" value="TreeGrafter"/>
</dbReference>
<comment type="caution">
    <text evidence="12">The sequence shown here is derived from an EMBL/GenBank/DDBJ whole genome shotgun (WGS) entry which is preliminary data.</text>
</comment>
<dbReference type="GO" id="GO:0005886">
    <property type="term" value="C:plasma membrane"/>
    <property type="evidence" value="ECO:0007669"/>
    <property type="project" value="UniProtKB-SubCell"/>
</dbReference>
<dbReference type="SUPFAM" id="SSF103039">
    <property type="entry name" value="CheC-like"/>
    <property type="match status" value="1"/>
</dbReference>
<keyword evidence="5" id="KW-1003">Cell membrane</keyword>
<keyword evidence="8" id="KW-0472">Membrane</keyword>
<evidence type="ECO:0000256" key="7">
    <source>
        <dbReference type="ARBA" id="ARBA00022779"/>
    </source>
</evidence>
<evidence type="ECO:0000256" key="2">
    <source>
        <dbReference type="ARBA" id="ARBA00004202"/>
    </source>
</evidence>
<dbReference type="PANTHER" id="PTHR30034:SF6">
    <property type="entry name" value="YOP PROTEINS TRANSLOCATION PROTEIN Q"/>
    <property type="match status" value="1"/>
</dbReference>
<accession>A0A1F2UR91</accession>
<keyword evidence="12" id="KW-0969">Cilium</keyword>
<keyword evidence="12" id="KW-0966">Cell projection</keyword>
<organism evidence="12 13">
    <name type="scientific">Candidatus Aquicultor primus</name>
    <dbReference type="NCBI Taxonomy" id="1797195"/>
    <lineage>
        <taxon>Bacteria</taxon>
        <taxon>Bacillati</taxon>
        <taxon>Actinomycetota</taxon>
        <taxon>Candidatus Aquicultoria</taxon>
        <taxon>Candidatus Aquicultorales</taxon>
        <taxon>Candidatus Aquicultoraceae</taxon>
        <taxon>Candidatus Aquicultor</taxon>
    </lineage>
</organism>
<dbReference type="PRINTS" id="PR00955">
    <property type="entry name" value="FLGMOTORFLIM"/>
</dbReference>
<comment type="similarity">
    <text evidence="3">Belongs to the FliM family.</text>
</comment>
<evidence type="ECO:0000256" key="8">
    <source>
        <dbReference type="ARBA" id="ARBA00023136"/>
    </source>
</evidence>
<dbReference type="NCBIfam" id="TIGR01397">
    <property type="entry name" value="fliM_switch"/>
    <property type="match status" value="1"/>
</dbReference>
<dbReference type="Proteomes" id="UP000178086">
    <property type="component" value="Unassembled WGS sequence"/>
</dbReference>
<gene>
    <name evidence="12" type="ORF">A2074_02295</name>
</gene>
<dbReference type="Pfam" id="PF02154">
    <property type="entry name" value="FliM"/>
    <property type="match status" value="1"/>
</dbReference>
<proteinExistence type="inferred from homology"/>
<feature type="domain" description="Flagellar motor switch protein FliN-like C-terminal" evidence="11">
    <location>
        <begin position="258"/>
        <end position="326"/>
    </location>
</feature>
<name>A0A1F2UR91_9ACTN</name>